<dbReference type="InterPro" id="IPR029058">
    <property type="entry name" value="AB_hydrolase_fold"/>
</dbReference>
<dbReference type="InterPro" id="IPR051044">
    <property type="entry name" value="MAG_DAG_Lipase"/>
</dbReference>
<dbReference type="GO" id="GO:0016787">
    <property type="term" value="F:hydrolase activity"/>
    <property type="evidence" value="ECO:0007669"/>
    <property type="project" value="UniProtKB-KW"/>
</dbReference>
<dbReference type="AlphaFoldDB" id="A0A432MJZ0"/>
<feature type="domain" description="Serine aminopeptidase S33" evidence="1">
    <location>
        <begin position="34"/>
        <end position="270"/>
    </location>
</feature>
<accession>A0A432MJZ0</accession>
<keyword evidence="3" id="KW-1185">Reference proteome</keyword>
<reference evidence="2 3" key="2">
    <citation type="submission" date="2019-01" db="EMBL/GenBank/DDBJ databases">
        <title>Tautonia sociabilis, a novel thermotolerant planctomycete of Isosphaeraceae family, isolated from a 4000 m deep subterranean habitat.</title>
        <authorList>
            <person name="Kovaleva O.L."/>
            <person name="Elcheninov A.G."/>
            <person name="Van Heerden E."/>
            <person name="Toshchakov S.V."/>
            <person name="Novikov A."/>
            <person name="Bonch-Osmolovskaya E.A."/>
            <person name="Kublanov I.V."/>
        </authorList>
    </citation>
    <scope>NUCLEOTIDE SEQUENCE [LARGE SCALE GENOMIC DNA]</scope>
    <source>
        <strain evidence="2 3">GM2012</strain>
    </source>
</reference>
<name>A0A432MJZ0_9BACT</name>
<dbReference type="PANTHER" id="PTHR11614">
    <property type="entry name" value="PHOSPHOLIPASE-RELATED"/>
    <property type="match status" value="1"/>
</dbReference>
<dbReference type="OrthoDB" id="9806902at2"/>
<dbReference type="Pfam" id="PF12146">
    <property type="entry name" value="Hydrolase_4"/>
    <property type="match status" value="1"/>
</dbReference>
<evidence type="ECO:0000313" key="2">
    <source>
        <dbReference type="EMBL" id="RUL87723.1"/>
    </source>
</evidence>
<sequence length="307" mass="33115">MPPIPDPAVVSPEGVAIPVEGRRPILAWHWSSPAPRGVLVIAHGLGEHGGLYRSFAEYLVPATGVEVLAIDFTGHGRSPGRRGHVDRYDRLVDDLLSALRWASRTRPGLPRCVLGHSNGGVVAALALLREPRAAGGLILSNPAFRLKYRPPRHKLAVGHLLRIVAPWITLGGPLPVESLTRDPLYQVLLRTDSLMHSRIGAPLFFGMRDGGRLALDRAEELTLPLLLVIGADDPIIDPDSGRAFFQRFGGREKTALDLPGVLHDPLFDQERGRVYRALADWLAALVSAAVGAEARGVSLPISGLGRS</sequence>
<dbReference type="EMBL" id="RYZH01000018">
    <property type="protein sequence ID" value="RUL87723.1"/>
    <property type="molecule type" value="Genomic_DNA"/>
</dbReference>
<protein>
    <submittedName>
        <fullName evidence="2">Alpha/beta hydrolase</fullName>
    </submittedName>
</protein>
<reference evidence="2 3" key="1">
    <citation type="submission" date="2018-12" db="EMBL/GenBank/DDBJ databases">
        <authorList>
            <person name="Toschakov S.V."/>
        </authorList>
    </citation>
    <scope>NUCLEOTIDE SEQUENCE [LARGE SCALE GENOMIC DNA]</scope>
    <source>
        <strain evidence="2 3">GM2012</strain>
    </source>
</reference>
<keyword evidence="2" id="KW-0378">Hydrolase</keyword>
<gene>
    <name evidence="2" type="ORF">TsocGM_11090</name>
</gene>
<organism evidence="2 3">
    <name type="scientific">Tautonia sociabilis</name>
    <dbReference type="NCBI Taxonomy" id="2080755"/>
    <lineage>
        <taxon>Bacteria</taxon>
        <taxon>Pseudomonadati</taxon>
        <taxon>Planctomycetota</taxon>
        <taxon>Planctomycetia</taxon>
        <taxon>Isosphaerales</taxon>
        <taxon>Isosphaeraceae</taxon>
        <taxon>Tautonia</taxon>
    </lineage>
</organism>
<proteinExistence type="predicted"/>
<evidence type="ECO:0000313" key="3">
    <source>
        <dbReference type="Proteomes" id="UP000280296"/>
    </source>
</evidence>
<dbReference type="PRINTS" id="PR00111">
    <property type="entry name" value="ABHYDROLASE"/>
</dbReference>
<evidence type="ECO:0000259" key="1">
    <source>
        <dbReference type="Pfam" id="PF12146"/>
    </source>
</evidence>
<dbReference type="InterPro" id="IPR022742">
    <property type="entry name" value="Hydrolase_4"/>
</dbReference>
<dbReference type="Gene3D" id="3.40.50.1820">
    <property type="entry name" value="alpha/beta hydrolase"/>
    <property type="match status" value="1"/>
</dbReference>
<dbReference type="SUPFAM" id="SSF53474">
    <property type="entry name" value="alpha/beta-Hydrolases"/>
    <property type="match status" value="1"/>
</dbReference>
<dbReference type="RefSeq" id="WP_126725433.1">
    <property type="nucleotide sequence ID" value="NZ_RYZH01000018.1"/>
</dbReference>
<dbReference type="Proteomes" id="UP000280296">
    <property type="component" value="Unassembled WGS sequence"/>
</dbReference>
<comment type="caution">
    <text evidence="2">The sequence shown here is derived from an EMBL/GenBank/DDBJ whole genome shotgun (WGS) entry which is preliminary data.</text>
</comment>
<dbReference type="InterPro" id="IPR000073">
    <property type="entry name" value="AB_hydrolase_1"/>
</dbReference>